<evidence type="ECO:0000313" key="4">
    <source>
        <dbReference type="EMBL" id="MCJ8011371.1"/>
    </source>
</evidence>
<protein>
    <recommendedName>
        <fullName evidence="6">Cell division protein FtsL</fullName>
    </recommendedName>
</protein>
<proteinExistence type="predicted"/>
<dbReference type="EMBL" id="JALIRP010000002">
    <property type="protein sequence ID" value="MCJ8011371.1"/>
    <property type="molecule type" value="Genomic_DNA"/>
</dbReference>
<reference evidence="4" key="1">
    <citation type="submission" date="2022-04" db="EMBL/GenBank/DDBJ databases">
        <title>Paenibacillus mangrovi sp. nov., a novel endophytic bacterium isolated from bark of Kandelia candel.</title>
        <authorList>
            <person name="Tuo L."/>
        </authorList>
    </citation>
    <scope>NUCLEOTIDE SEQUENCE</scope>
    <source>
        <strain evidence="4">KQZ6P-2</strain>
    </source>
</reference>
<evidence type="ECO:0000256" key="1">
    <source>
        <dbReference type="SAM" id="Coils"/>
    </source>
</evidence>
<dbReference type="Proteomes" id="UP001139347">
    <property type="component" value="Unassembled WGS sequence"/>
</dbReference>
<organism evidence="4 5">
    <name type="scientific">Paenibacillus mangrovi</name>
    <dbReference type="NCBI Taxonomy" id="2931978"/>
    <lineage>
        <taxon>Bacteria</taxon>
        <taxon>Bacillati</taxon>
        <taxon>Bacillota</taxon>
        <taxon>Bacilli</taxon>
        <taxon>Bacillales</taxon>
        <taxon>Paenibacillaceae</taxon>
        <taxon>Paenibacillus</taxon>
    </lineage>
</organism>
<dbReference type="RefSeq" id="WP_244722004.1">
    <property type="nucleotide sequence ID" value="NZ_JALIRP010000002.1"/>
</dbReference>
<keyword evidence="1" id="KW-0175">Coiled coil</keyword>
<evidence type="ECO:0008006" key="6">
    <source>
        <dbReference type="Google" id="ProtNLM"/>
    </source>
</evidence>
<name>A0A9X2B1L6_9BACL</name>
<evidence type="ECO:0000256" key="3">
    <source>
        <dbReference type="SAM" id="Phobius"/>
    </source>
</evidence>
<feature type="transmembrane region" description="Helical" evidence="3">
    <location>
        <begin position="43"/>
        <end position="61"/>
    </location>
</feature>
<gene>
    <name evidence="4" type="ORF">MUG84_06375</name>
</gene>
<keyword evidence="3" id="KW-1133">Transmembrane helix</keyword>
<feature type="compositionally biased region" description="Low complexity" evidence="2">
    <location>
        <begin position="127"/>
        <end position="142"/>
    </location>
</feature>
<dbReference type="AlphaFoldDB" id="A0A9X2B1L6"/>
<feature type="coiled-coil region" evidence="1">
    <location>
        <begin position="80"/>
        <end position="107"/>
    </location>
</feature>
<evidence type="ECO:0000313" key="5">
    <source>
        <dbReference type="Proteomes" id="UP001139347"/>
    </source>
</evidence>
<evidence type="ECO:0000256" key="2">
    <source>
        <dbReference type="SAM" id="MobiDB-lite"/>
    </source>
</evidence>
<keyword evidence="3" id="KW-0812">Transmembrane</keyword>
<feature type="region of interest" description="Disordered" evidence="2">
    <location>
        <begin position="123"/>
        <end position="142"/>
    </location>
</feature>
<comment type="caution">
    <text evidence="4">The sequence shown here is derived from an EMBL/GenBank/DDBJ whole genome shotgun (WGS) entry which is preliminary data.</text>
</comment>
<accession>A0A9X2B1L6</accession>
<feature type="region of interest" description="Disordered" evidence="2">
    <location>
        <begin position="1"/>
        <end position="24"/>
    </location>
</feature>
<keyword evidence="3" id="KW-0472">Membrane</keyword>
<keyword evidence="5" id="KW-1185">Reference proteome</keyword>
<sequence length="142" mass="16159">MAYTRGNLAVKEQSQSAKRTSPGYREKTMVVTRRTSLPIKEKLLYLLTIVVCVMVASLIIWQNANIYGLNKETQKIARDIKTSKSEISRLELQKQQLENGIREKAIQLGYKEPTDQQVINVERSKISANTENNTTESETAKK</sequence>